<keyword evidence="6" id="KW-0812">Transmembrane</keyword>
<dbReference type="PANTHER" id="PTHR43531:SF11">
    <property type="entry name" value="METHYL-ACCEPTING CHEMOTAXIS PROTEIN 3"/>
    <property type="match status" value="1"/>
</dbReference>
<dbReference type="InterPro" id="IPR004090">
    <property type="entry name" value="Chemotax_Me-accpt_rcpt"/>
</dbReference>
<feature type="region of interest" description="Disordered" evidence="5">
    <location>
        <begin position="274"/>
        <end position="339"/>
    </location>
</feature>
<evidence type="ECO:0000313" key="9">
    <source>
        <dbReference type="EMBL" id="UUD62157.1"/>
    </source>
</evidence>
<dbReference type="Gene3D" id="1.10.287.950">
    <property type="entry name" value="Methyl-accepting chemotaxis protein"/>
    <property type="match status" value="1"/>
</dbReference>
<organism evidence="9 10">
    <name type="scientific">Phytopseudomonas seleniipraecipitans</name>
    <dbReference type="NCBI Taxonomy" id="640205"/>
    <lineage>
        <taxon>Bacteria</taxon>
        <taxon>Pseudomonadati</taxon>
        <taxon>Pseudomonadota</taxon>
        <taxon>Gammaproteobacteria</taxon>
        <taxon>Pseudomonadales</taxon>
        <taxon>Pseudomonadaceae</taxon>
        <taxon>Phytopseudomonas</taxon>
    </lineage>
</organism>
<dbReference type="CDD" id="cd11386">
    <property type="entry name" value="MCP_signal"/>
    <property type="match status" value="1"/>
</dbReference>
<gene>
    <name evidence="9" type="ORF">D16iCDA_10565</name>
</gene>
<dbReference type="SUPFAM" id="SSF58104">
    <property type="entry name" value="Methyl-accepting chemotaxis protein (MCP) signaling domain"/>
    <property type="match status" value="1"/>
</dbReference>
<protein>
    <submittedName>
        <fullName evidence="9">MCP four helix bundle domain-containing protein</fullName>
    </submittedName>
</protein>
<dbReference type="InterPro" id="IPR004089">
    <property type="entry name" value="MCPsignal_dom"/>
</dbReference>
<feature type="transmembrane region" description="Helical" evidence="6">
    <location>
        <begin position="189"/>
        <end position="207"/>
    </location>
</feature>
<feature type="region of interest" description="Disordered" evidence="5">
    <location>
        <begin position="506"/>
        <end position="550"/>
    </location>
</feature>
<dbReference type="SMART" id="SM00283">
    <property type="entry name" value="MA"/>
    <property type="match status" value="1"/>
</dbReference>
<feature type="compositionally biased region" description="Basic and acidic residues" evidence="5">
    <location>
        <begin position="527"/>
        <end position="536"/>
    </location>
</feature>
<sequence length="550" mass="59179">MFKDLRVSTKLGLGFGTVIVLLLIALVLGLTRMSAINDSNDVIIKDRYVKIREANVIKEETLNQGRYLRDIILLDDNETDRKNIALLEASRERRKAATEELERTITSPQGREFLARVNAARGEVGKRYEEMFKLLIDSERAEAYLYSDIIPANNELLAAASALVNYQSELMDQDAAGASELYQESRLQLSLLGGIAIFISILLGWLITRSLLKQLGGEPSYAAEVVTRIAEGDLRTQVVLKANDTTSMLASINNMSARLTQIIAEVRGSADSLSSASEEISSTAQSMSQAASEQAASVEETSASMEQMSASISQNTENARVTDGMASKAANEAGEGGQAVKDTVRAMKTIADKIGIVDDIAYQTNLLALNAAIEAARAGEHGKGFAVVAAEVRKLAERSQVAAQEIGEVAKNSVALAERAGTLLDEMVPSIAKTSDLVQEIAAASDEQSSGVNQISTAMNQLSELTQQNASASEELAATAEEMSGQAEQLQQLMDFFRLNGSGERATVAPTARNRTQSSRGNAPARQSRDDDDRHGHVAGLPAGYVRFQE</sequence>
<dbReference type="CDD" id="cd19411">
    <property type="entry name" value="MCP2201-like_sensor"/>
    <property type="match status" value="1"/>
</dbReference>
<evidence type="ECO:0000259" key="7">
    <source>
        <dbReference type="PROSITE" id="PS50111"/>
    </source>
</evidence>
<dbReference type="InterPro" id="IPR051310">
    <property type="entry name" value="MCP_chemotaxis"/>
</dbReference>
<feature type="domain" description="Methyl-accepting transducer" evidence="7">
    <location>
        <begin position="269"/>
        <end position="484"/>
    </location>
</feature>
<accession>A0ABY5J5T9</accession>
<dbReference type="InterPro" id="IPR024478">
    <property type="entry name" value="HlyB_4HB_MCP"/>
</dbReference>
<feature type="transmembrane region" description="Helical" evidence="6">
    <location>
        <begin position="12"/>
        <end position="30"/>
    </location>
</feature>
<feature type="compositionally biased region" description="Polar residues" evidence="5">
    <location>
        <begin position="305"/>
        <end position="319"/>
    </location>
</feature>
<dbReference type="Proteomes" id="UP000887421">
    <property type="component" value="Chromosome"/>
</dbReference>
<feature type="region of interest" description="Disordered" evidence="5">
    <location>
        <begin position="466"/>
        <end position="485"/>
    </location>
</feature>
<dbReference type="EMBL" id="CP076114">
    <property type="protein sequence ID" value="UUD62157.1"/>
    <property type="molecule type" value="Genomic_DNA"/>
</dbReference>
<dbReference type="InterPro" id="IPR047347">
    <property type="entry name" value="YvaQ-like_sensor"/>
</dbReference>
<evidence type="ECO:0000313" key="10">
    <source>
        <dbReference type="Proteomes" id="UP000887421"/>
    </source>
</evidence>
<evidence type="ECO:0000256" key="6">
    <source>
        <dbReference type="SAM" id="Phobius"/>
    </source>
</evidence>
<dbReference type="Pfam" id="PF00015">
    <property type="entry name" value="MCPsignal"/>
    <property type="match status" value="1"/>
</dbReference>
<evidence type="ECO:0000256" key="4">
    <source>
        <dbReference type="PROSITE-ProRule" id="PRU00284"/>
    </source>
</evidence>
<dbReference type="InterPro" id="IPR003660">
    <property type="entry name" value="HAMP_dom"/>
</dbReference>
<comment type="similarity">
    <text evidence="3">Belongs to the methyl-accepting chemotaxis (MCP) protein family.</text>
</comment>
<dbReference type="PROSITE" id="PS50111">
    <property type="entry name" value="CHEMOTAXIS_TRANSDUC_2"/>
    <property type="match status" value="1"/>
</dbReference>
<name>A0ABY5J5T9_9GAMM</name>
<evidence type="ECO:0000256" key="3">
    <source>
        <dbReference type="ARBA" id="ARBA00029447"/>
    </source>
</evidence>
<evidence type="ECO:0000256" key="5">
    <source>
        <dbReference type="SAM" id="MobiDB-lite"/>
    </source>
</evidence>
<keyword evidence="10" id="KW-1185">Reference proteome</keyword>
<dbReference type="Pfam" id="PF12729">
    <property type="entry name" value="4HB_MCP_1"/>
    <property type="match status" value="1"/>
</dbReference>
<feature type="compositionally biased region" description="Low complexity" evidence="5">
    <location>
        <begin position="274"/>
        <end position="304"/>
    </location>
</feature>
<reference evidence="9" key="1">
    <citation type="submission" date="2021-05" db="EMBL/GenBank/DDBJ databases">
        <title>Complete genome sequence of Pseudomonas seleniipraecipitans strain D1-6.</title>
        <authorList>
            <person name="Lafi F."/>
            <person name="Eida A."/>
            <person name="Alam I."/>
            <person name="Hert H."/>
            <person name="Saad M."/>
        </authorList>
    </citation>
    <scope>NUCLEOTIDE SEQUENCE</scope>
    <source>
        <strain evidence="9">D1-6</strain>
    </source>
</reference>
<evidence type="ECO:0000256" key="2">
    <source>
        <dbReference type="ARBA" id="ARBA00023224"/>
    </source>
</evidence>
<keyword evidence="6" id="KW-0472">Membrane</keyword>
<dbReference type="PRINTS" id="PR00260">
    <property type="entry name" value="CHEMTRNSDUCR"/>
</dbReference>
<feature type="compositionally biased region" description="Low complexity" evidence="5">
    <location>
        <begin position="470"/>
        <end position="484"/>
    </location>
</feature>
<evidence type="ECO:0000256" key="1">
    <source>
        <dbReference type="ARBA" id="ARBA00022500"/>
    </source>
</evidence>
<feature type="domain" description="HAMP" evidence="8">
    <location>
        <begin position="223"/>
        <end position="264"/>
    </location>
</feature>
<dbReference type="PROSITE" id="PS50885">
    <property type="entry name" value="HAMP"/>
    <property type="match status" value="1"/>
</dbReference>
<evidence type="ECO:0000259" key="8">
    <source>
        <dbReference type="PROSITE" id="PS50885"/>
    </source>
</evidence>
<dbReference type="PANTHER" id="PTHR43531">
    <property type="entry name" value="PROTEIN ICFG"/>
    <property type="match status" value="1"/>
</dbReference>
<keyword evidence="1" id="KW-0145">Chemotaxis</keyword>
<keyword evidence="6" id="KW-1133">Transmembrane helix</keyword>
<proteinExistence type="inferred from homology"/>
<dbReference type="RefSeq" id="WP_070881045.1">
    <property type="nucleotide sequence ID" value="NZ_CP076114.1"/>
</dbReference>
<keyword evidence="2 4" id="KW-0807">Transducer</keyword>